<comment type="similarity">
    <text evidence="1">Belongs to the class-IV pyridoxal-phosphate-dependent aminotransferase family.</text>
</comment>
<dbReference type="PANTHER" id="PTHR42743">
    <property type="entry name" value="AMINO-ACID AMINOTRANSFERASE"/>
    <property type="match status" value="1"/>
</dbReference>
<reference evidence="2 3" key="1">
    <citation type="submission" date="2019-03" db="EMBL/GenBank/DDBJ databases">
        <title>Genomic Encyclopedia of Type Strains, Phase IV (KMG-IV): sequencing the most valuable type-strain genomes for metagenomic binning, comparative biology and taxonomic classification.</title>
        <authorList>
            <person name="Goeker M."/>
        </authorList>
    </citation>
    <scope>NUCLEOTIDE SEQUENCE [LARGE SCALE GENOMIC DNA]</scope>
    <source>
        <strain evidence="2 3">DSM 23344</strain>
    </source>
</reference>
<evidence type="ECO:0008006" key="4">
    <source>
        <dbReference type="Google" id="ProtNLM"/>
    </source>
</evidence>
<dbReference type="Pfam" id="PF19798">
    <property type="entry name" value="Sulfotransfer_5"/>
    <property type="match status" value="1"/>
</dbReference>
<sequence length="245" mass="28199">MQRIAMWSGPRNISTAMMRSFENRPDTCVVDEPFYGYYLSRTGIDHPGRDEIIAAMDRDWRSVARALTQGAPDMDAAVYYQKHMTKHMLPEMDLSFMDELTNCFLIREPRRMIASFAKVVPEFDRDELGFPQQIMLFRRVRDRLGKAPPVIDSALTLQDPEGVLRQLCERIDIPFRDEMLHWPAGPRDSDGVWAPHWYASVEASTGFSEPESHAAPAEVPARYEALCLEAEEIYAEMLEEVIRPE</sequence>
<dbReference type="Gene3D" id="3.40.50.300">
    <property type="entry name" value="P-loop containing nucleotide triphosphate hydrolases"/>
    <property type="match status" value="1"/>
</dbReference>
<comment type="caution">
    <text evidence="2">The sequence shown here is derived from an EMBL/GenBank/DDBJ whole genome shotgun (WGS) entry which is preliminary data.</text>
</comment>
<dbReference type="PANTHER" id="PTHR42743:SF11">
    <property type="entry name" value="AMINODEOXYCHORISMATE LYASE"/>
    <property type="match status" value="1"/>
</dbReference>
<gene>
    <name evidence="2" type="ORF">EV688_1277</name>
</gene>
<dbReference type="Proteomes" id="UP000294980">
    <property type="component" value="Unassembled WGS sequence"/>
</dbReference>
<dbReference type="InterPro" id="IPR027417">
    <property type="entry name" value="P-loop_NTPase"/>
</dbReference>
<dbReference type="InterPro" id="IPR050571">
    <property type="entry name" value="Class-IV_PLP-Dep_Aminotrnsfr"/>
</dbReference>
<keyword evidence="3" id="KW-1185">Reference proteome</keyword>
<evidence type="ECO:0000256" key="1">
    <source>
        <dbReference type="ARBA" id="ARBA00009320"/>
    </source>
</evidence>
<dbReference type="RefSeq" id="WP_240624472.1">
    <property type="nucleotide sequence ID" value="NZ_QQSW01000033.1"/>
</dbReference>
<name>A0A4R2KD50_9GAMM</name>
<accession>A0A4R2KD50</accession>
<dbReference type="SUPFAM" id="SSF52540">
    <property type="entry name" value="P-loop containing nucleoside triphosphate hydrolases"/>
    <property type="match status" value="1"/>
</dbReference>
<dbReference type="EMBL" id="SLWX01000027">
    <property type="protein sequence ID" value="TCO70222.1"/>
    <property type="molecule type" value="Genomic_DNA"/>
</dbReference>
<protein>
    <recommendedName>
        <fullName evidence="4">Sulfotransferase family protein</fullName>
    </recommendedName>
</protein>
<evidence type="ECO:0000313" key="3">
    <source>
        <dbReference type="Proteomes" id="UP000294980"/>
    </source>
</evidence>
<organism evidence="2 3">
    <name type="scientific">Chromatocurvus halotolerans</name>
    <dbReference type="NCBI Taxonomy" id="1132028"/>
    <lineage>
        <taxon>Bacteria</taxon>
        <taxon>Pseudomonadati</taxon>
        <taxon>Pseudomonadota</taxon>
        <taxon>Gammaproteobacteria</taxon>
        <taxon>Cellvibrionales</taxon>
        <taxon>Halieaceae</taxon>
        <taxon>Chromatocurvus</taxon>
    </lineage>
</organism>
<dbReference type="GO" id="GO:0019752">
    <property type="term" value="P:carboxylic acid metabolic process"/>
    <property type="evidence" value="ECO:0007669"/>
    <property type="project" value="TreeGrafter"/>
</dbReference>
<proteinExistence type="inferred from homology"/>
<dbReference type="AlphaFoldDB" id="A0A4R2KD50"/>
<evidence type="ECO:0000313" key="2">
    <source>
        <dbReference type="EMBL" id="TCO70222.1"/>
    </source>
</evidence>